<gene>
    <name evidence="2" type="ORF">TCM_043072</name>
</gene>
<dbReference type="eggNOG" id="ENOG502QWJZ">
    <property type="taxonomic scope" value="Eukaryota"/>
</dbReference>
<feature type="compositionally biased region" description="Polar residues" evidence="1">
    <location>
        <begin position="520"/>
        <end position="532"/>
    </location>
</feature>
<proteinExistence type="predicted"/>
<evidence type="ECO:0000313" key="3">
    <source>
        <dbReference type="Proteomes" id="UP000026915"/>
    </source>
</evidence>
<feature type="region of interest" description="Disordered" evidence="1">
    <location>
        <begin position="515"/>
        <end position="544"/>
    </location>
</feature>
<feature type="region of interest" description="Disordered" evidence="1">
    <location>
        <begin position="397"/>
        <end position="421"/>
    </location>
</feature>
<feature type="compositionally biased region" description="Polar residues" evidence="1">
    <location>
        <begin position="704"/>
        <end position="728"/>
    </location>
</feature>
<dbReference type="GO" id="GO:0008017">
    <property type="term" value="F:microtubule binding"/>
    <property type="evidence" value="ECO:0007669"/>
    <property type="project" value="InterPro"/>
</dbReference>
<dbReference type="OMA" id="SQGHANQ"/>
<feature type="region of interest" description="Disordered" evidence="1">
    <location>
        <begin position="675"/>
        <end position="728"/>
    </location>
</feature>
<dbReference type="InParanoid" id="A0A061FMH3"/>
<name>A0A061FMH3_THECC</name>
<protein>
    <submittedName>
        <fullName evidence="2">Uncharacterized protein isoform 1</fullName>
    </submittedName>
</protein>
<accession>A0A061FMH3</accession>
<dbReference type="AlphaFoldDB" id="A0A061FMH3"/>
<evidence type="ECO:0000256" key="1">
    <source>
        <dbReference type="SAM" id="MobiDB-lite"/>
    </source>
</evidence>
<organism evidence="2 3">
    <name type="scientific">Theobroma cacao</name>
    <name type="common">Cacao</name>
    <name type="synonym">Cocoa</name>
    <dbReference type="NCBI Taxonomy" id="3641"/>
    <lineage>
        <taxon>Eukaryota</taxon>
        <taxon>Viridiplantae</taxon>
        <taxon>Streptophyta</taxon>
        <taxon>Embryophyta</taxon>
        <taxon>Tracheophyta</taxon>
        <taxon>Spermatophyta</taxon>
        <taxon>Magnoliopsida</taxon>
        <taxon>eudicotyledons</taxon>
        <taxon>Gunneridae</taxon>
        <taxon>Pentapetalae</taxon>
        <taxon>rosids</taxon>
        <taxon>malvids</taxon>
        <taxon>Malvales</taxon>
        <taxon>Malvaceae</taxon>
        <taxon>Byttnerioideae</taxon>
        <taxon>Theobroma</taxon>
    </lineage>
</organism>
<dbReference type="PANTHER" id="PTHR33737:SF16">
    <property type="entry name" value="DUF3741 DOMAIN-CONTAINING PROTEIN"/>
    <property type="match status" value="1"/>
</dbReference>
<reference evidence="2 3" key="1">
    <citation type="journal article" date="2013" name="Genome Biol.">
        <title>The genome sequence of the most widely cultivated cacao type and its use to identify candidate genes regulating pod color.</title>
        <authorList>
            <person name="Motamayor J.C."/>
            <person name="Mockaitis K."/>
            <person name="Schmutz J."/>
            <person name="Haiminen N."/>
            <person name="Iii D.L."/>
            <person name="Cornejo O."/>
            <person name="Findley S.D."/>
            <person name="Zheng P."/>
            <person name="Utro F."/>
            <person name="Royaert S."/>
            <person name="Saski C."/>
            <person name="Jenkins J."/>
            <person name="Podicheti R."/>
            <person name="Zhao M."/>
            <person name="Scheffler B.E."/>
            <person name="Stack J.C."/>
            <person name="Feltus F.A."/>
            <person name="Mustiga G.M."/>
            <person name="Amores F."/>
            <person name="Phillips W."/>
            <person name="Marelli J.P."/>
            <person name="May G.D."/>
            <person name="Shapiro H."/>
            <person name="Ma J."/>
            <person name="Bustamante C.D."/>
            <person name="Schnell R.J."/>
            <person name="Main D."/>
            <person name="Gilbert D."/>
            <person name="Parida L."/>
            <person name="Kuhn D.N."/>
        </authorList>
    </citation>
    <scope>NUCLEOTIDE SEQUENCE [LARGE SCALE GENOMIC DNA]</scope>
    <source>
        <strain evidence="3">cv. Matina 1-6</strain>
    </source>
</reference>
<dbReference type="Gramene" id="EOY18535">
    <property type="protein sequence ID" value="EOY18535"/>
    <property type="gene ID" value="TCM_043072"/>
</dbReference>
<sequence length="857" mass="93598">MQYFVMEIWRIANVKEKKIGSQQTGNQTSKGIKPCCTVQLEGEKTRQEFTLSGTITSSLATSFMAWTGSSFEWSSGYGLKTDGLGSCSKEDVGPDSQGHANQIVKSSLNQTEDPSGHSLENQLHSDDKENLFSFQNEVDGLRGEEVSVLREFQLPEASRSRKKVDIDGFRLIEAAKDAPWKREEEKPDQFESKYDLRKSLAWDSAFFTSPGVLDPEELFETLNFHDGDNGDSQSELKEANDLPSESLAASRIGECVVRRSLAWDSAFFTNAGVLDPEELSMVNKGYKKSETQNHILPGIEEEFWKSADSNSTIDSDYSLASLEFDLFDDMRASMHKSIKAYNLVNSSCNLQSQRGRQNPHSSKRLDTTKFQIKPLPAFRRQTVSMHGVAKIANEATNPPRAKHATQCGEQNTSSSLKPSKTFSQANPLTAAATKRASLGANHLKMEKKIRKAASGQIMSKKPCFGDSCSVIPGLTLSPEPASSLLRIASRDFGRSECTQSTPIAKSPNSLRRKNDLAACDSSSRTPCRSLTRSKNKLLDSTHPTHLPSTLNSFTSLSSSVGCWSAESSTSGNYVSSNSSTSVDIAFRRGVSAASQGSHTKNRSCDRPFVRNESKKTRLAYQDVNGVSKGSSPLPPAVSREIKPSGLRMPSPKIGFFDVENFSALTPNGGLKFHSGMQSTSKTRSGLHHPNGNSNRGRVGKFQPPRTSTRTSNMNERKMGSQQIGDQTSKGIKPCCSVQLEGEKACQEFTLSGTMTSSFATSFMAGTDSSCECSSGNGLKTDGLGSYSKEITGPDSQGHANQIVKSSPNQNEAASGHPLENQLHSDDKENLFSFENEVDVLSKQIEAIDFRGDLVIEF</sequence>
<evidence type="ECO:0000313" key="2">
    <source>
        <dbReference type="EMBL" id="EOY18535.1"/>
    </source>
</evidence>
<dbReference type="PANTHER" id="PTHR33737">
    <property type="entry name" value="OS05G0121800 PROTEIN"/>
    <property type="match status" value="1"/>
</dbReference>
<feature type="region of interest" description="Disordered" evidence="1">
    <location>
        <begin position="591"/>
        <end position="645"/>
    </location>
</feature>
<keyword evidence="3" id="KW-1185">Reference proteome</keyword>
<dbReference type="EMBL" id="CM001888">
    <property type="protein sequence ID" value="EOY18535.1"/>
    <property type="molecule type" value="Genomic_DNA"/>
</dbReference>
<dbReference type="Proteomes" id="UP000026915">
    <property type="component" value="Chromosome 10"/>
</dbReference>
<feature type="compositionally biased region" description="Basic and acidic residues" evidence="1">
    <location>
        <begin position="602"/>
        <end position="615"/>
    </location>
</feature>
<feature type="compositionally biased region" description="Polar residues" evidence="1">
    <location>
        <begin position="407"/>
        <end position="421"/>
    </location>
</feature>
<dbReference type="InterPro" id="IPR045882">
    <property type="entry name" value="GPT1/2"/>
</dbReference>